<keyword evidence="7" id="KW-1185">Reference proteome</keyword>
<keyword evidence="1" id="KW-0479">Metal-binding</keyword>
<evidence type="ECO:0000259" key="5">
    <source>
        <dbReference type="PROSITE" id="PS50865"/>
    </source>
</evidence>
<evidence type="ECO:0000313" key="7">
    <source>
        <dbReference type="Proteomes" id="UP000559256"/>
    </source>
</evidence>
<sequence length="584" mass="67254">MFELDWQKLQVYSHLDIPCLEQFIMSLESLKTSARSRSAKALEDLGDKSMRSSNIFWSAMPIFMSFLPSKPTESVSPTSPPPKSHRLATHSLLGIANGAVGLGGNSISDTKMRGSLQRRWPQIWTWLVFLKLLHAVTLPKRIPDDVLSPKAMPLIAFLYVLIAELDIFHNRDALEETHSDFASVALQGLITCAESPLVSNLNYKHLESALGVFTHTSSYSRKLRLIMLSRQAIYRFMILLRKLLSYQPETTHCFVQSYLFFTEMTCKRGPIVIVEFLENRFLLSQLWGVPLFFDVRNTPFTSSGSDPSDLAHLQSLWFKALETIGLHSTLLTILRVLAKSFSVIEARGYEQLCLEWPGCPANVKTRWTEFKDAIRERHALKDLWKELEAQRPCPRCNNSHVPMKMYRCSRCQEAYYCNERCQKLRVDWEDHREICLKAHEELTRAIEIPPLDDRDKHFRMWLIKENIRREEENTLASEDAYRKANPSHPSKSDQQLLVHIHHYNSFPMQREVVTADVARRMVPEDTWKSSDAVQGVLAQGPEGDEGKRQRLYVATFCKLYTNNLDDTEYVVVGWPDSSHSDVSM</sequence>
<dbReference type="EMBL" id="JAACJM010000011">
    <property type="protein sequence ID" value="KAF5370266.1"/>
    <property type="molecule type" value="Genomic_DNA"/>
</dbReference>
<gene>
    <name evidence="6" type="ORF">D9758_006994</name>
</gene>
<evidence type="ECO:0000256" key="2">
    <source>
        <dbReference type="ARBA" id="ARBA00022771"/>
    </source>
</evidence>
<reference evidence="6 7" key="1">
    <citation type="journal article" date="2020" name="ISME J.">
        <title>Uncovering the hidden diversity of litter-decomposition mechanisms in mushroom-forming fungi.</title>
        <authorList>
            <person name="Floudas D."/>
            <person name="Bentzer J."/>
            <person name="Ahren D."/>
            <person name="Johansson T."/>
            <person name="Persson P."/>
            <person name="Tunlid A."/>
        </authorList>
    </citation>
    <scope>NUCLEOTIDE SEQUENCE [LARGE SCALE GENOMIC DNA]</scope>
    <source>
        <strain evidence="6 7">CBS 291.85</strain>
    </source>
</reference>
<name>A0A8H5LUY4_9AGAR</name>
<dbReference type="Proteomes" id="UP000559256">
    <property type="component" value="Unassembled WGS sequence"/>
</dbReference>
<evidence type="ECO:0000313" key="6">
    <source>
        <dbReference type="EMBL" id="KAF5370266.1"/>
    </source>
</evidence>
<dbReference type="AlphaFoldDB" id="A0A8H5LUY4"/>
<dbReference type="PROSITE" id="PS01360">
    <property type="entry name" value="ZF_MYND_1"/>
    <property type="match status" value="1"/>
</dbReference>
<accession>A0A8H5LUY4</accession>
<protein>
    <recommendedName>
        <fullName evidence="5">MYND-type domain-containing protein</fullName>
    </recommendedName>
</protein>
<keyword evidence="3" id="KW-0862">Zinc</keyword>
<keyword evidence="2 4" id="KW-0863">Zinc-finger</keyword>
<dbReference type="PROSITE" id="PS50865">
    <property type="entry name" value="ZF_MYND_2"/>
    <property type="match status" value="1"/>
</dbReference>
<comment type="caution">
    <text evidence="6">The sequence shown here is derived from an EMBL/GenBank/DDBJ whole genome shotgun (WGS) entry which is preliminary data.</text>
</comment>
<dbReference type="InterPro" id="IPR002893">
    <property type="entry name" value="Znf_MYND"/>
</dbReference>
<dbReference type="OrthoDB" id="2881796at2759"/>
<evidence type="ECO:0000256" key="4">
    <source>
        <dbReference type="PROSITE-ProRule" id="PRU00134"/>
    </source>
</evidence>
<dbReference type="Gene3D" id="6.10.140.2220">
    <property type="match status" value="1"/>
</dbReference>
<proteinExistence type="predicted"/>
<evidence type="ECO:0000256" key="1">
    <source>
        <dbReference type="ARBA" id="ARBA00022723"/>
    </source>
</evidence>
<feature type="domain" description="MYND-type" evidence="5">
    <location>
        <begin position="393"/>
        <end position="435"/>
    </location>
</feature>
<organism evidence="6 7">
    <name type="scientific">Tetrapyrgos nigripes</name>
    <dbReference type="NCBI Taxonomy" id="182062"/>
    <lineage>
        <taxon>Eukaryota</taxon>
        <taxon>Fungi</taxon>
        <taxon>Dikarya</taxon>
        <taxon>Basidiomycota</taxon>
        <taxon>Agaricomycotina</taxon>
        <taxon>Agaricomycetes</taxon>
        <taxon>Agaricomycetidae</taxon>
        <taxon>Agaricales</taxon>
        <taxon>Marasmiineae</taxon>
        <taxon>Marasmiaceae</taxon>
        <taxon>Tetrapyrgos</taxon>
    </lineage>
</organism>
<evidence type="ECO:0000256" key="3">
    <source>
        <dbReference type="ARBA" id="ARBA00022833"/>
    </source>
</evidence>
<dbReference type="SUPFAM" id="SSF144232">
    <property type="entry name" value="HIT/MYND zinc finger-like"/>
    <property type="match status" value="1"/>
</dbReference>
<dbReference type="Pfam" id="PF01753">
    <property type="entry name" value="zf-MYND"/>
    <property type="match status" value="1"/>
</dbReference>
<dbReference type="GO" id="GO:0008270">
    <property type="term" value="F:zinc ion binding"/>
    <property type="evidence" value="ECO:0007669"/>
    <property type="project" value="UniProtKB-KW"/>
</dbReference>